<keyword evidence="7 9" id="KW-0472">Membrane</keyword>
<comment type="subcellular location">
    <subcellularLocation>
        <location evidence="2 9">Membrane</location>
        <topology evidence="2 9">Multi-pass membrane protein</topology>
    </subcellularLocation>
</comment>
<dbReference type="InterPro" id="IPR007305">
    <property type="entry name" value="Vesicle_transpt_Got1/SFT2"/>
</dbReference>
<evidence type="ECO:0000256" key="4">
    <source>
        <dbReference type="ARBA" id="ARBA00022692"/>
    </source>
</evidence>
<dbReference type="HOGENOM" id="CLU_099529_2_2_1"/>
<sequence>GSITLFFGGLVSFALLYSCGTLVALGSTLFLRGPLSQLKSMFKETRIFASITMIVMIILTLCSAFAVRLCLLFCVLQFLAFAWYSISYIPFARDAVKKCFSACIS</sequence>
<organism evidence="10 11">
    <name type="scientific">Ciona savignyi</name>
    <name type="common">Pacific transparent sea squirt</name>
    <dbReference type="NCBI Taxonomy" id="51511"/>
    <lineage>
        <taxon>Eukaryota</taxon>
        <taxon>Metazoa</taxon>
        <taxon>Chordata</taxon>
        <taxon>Tunicata</taxon>
        <taxon>Ascidiacea</taxon>
        <taxon>Phlebobranchia</taxon>
        <taxon>Cionidae</taxon>
        <taxon>Ciona</taxon>
    </lineage>
</organism>
<evidence type="ECO:0000313" key="10">
    <source>
        <dbReference type="Ensembl" id="ENSCSAVP00000004242.1"/>
    </source>
</evidence>
<keyword evidence="11" id="KW-1185">Reference proteome</keyword>
<accession>H2YFZ4</accession>
<comment type="caution">
    <text evidence="9">Lacks conserved residue(s) required for the propagation of feature annotation.</text>
</comment>
<evidence type="ECO:0000256" key="9">
    <source>
        <dbReference type="RuleBase" id="RU363111"/>
    </source>
</evidence>
<comment type="similarity">
    <text evidence="8 9">Belongs to the SFT2 family.</text>
</comment>
<reference evidence="11" key="1">
    <citation type="submission" date="2003-08" db="EMBL/GenBank/DDBJ databases">
        <authorList>
            <person name="Birren B."/>
            <person name="Nusbaum C."/>
            <person name="Abebe A."/>
            <person name="Abouelleil A."/>
            <person name="Adekoya E."/>
            <person name="Ait-zahra M."/>
            <person name="Allen N."/>
            <person name="Allen T."/>
            <person name="An P."/>
            <person name="Anderson M."/>
            <person name="Anderson S."/>
            <person name="Arachchi H."/>
            <person name="Armbruster J."/>
            <person name="Bachantsang P."/>
            <person name="Baldwin J."/>
            <person name="Barry A."/>
            <person name="Bayul T."/>
            <person name="Blitshsteyn B."/>
            <person name="Bloom T."/>
            <person name="Blye J."/>
            <person name="Boguslavskiy L."/>
            <person name="Borowsky M."/>
            <person name="Boukhgalter B."/>
            <person name="Brunache A."/>
            <person name="Butler J."/>
            <person name="Calixte N."/>
            <person name="Calvo S."/>
            <person name="Camarata J."/>
            <person name="Campo K."/>
            <person name="Chang J."/>
            <person name="Cheshatsang Y."/>
            <person name="Citroen M."/>
            <person name="Collymore A."/>
            <person name="Considine T."/>
            <person name="Cook A."/>
            <person name="Cooke P."/>
            <person name="Corum B."/>
            <person name="Cuomo C."/>
            <person name="David R."/>
            <person name="Dawoe T."/>
            <person name="Degray S."/>
            <person name="Dodge S."/>
            <person name="Dooley K."/>
            <person name="Dorje P."/>
            <person name="Dorjee K."/>
            <person name="Dorris L."/>
            <person name="Duffey N."/>
            <person name="Dupes A."/>
            <person name="Elkins T."/>
            <person name="Engels R."/>
            <person name="Erickson J."/>
            <person name="Farina A."/>
            <person name="Faro S."/>
            <person name="Ferreira P."/>
            <person name="Fischer H."/>
            <person name="Fitzgerald M."/>
            <person name="Foley K."/>
            <person name="Gage D."/>
            <person name="Galagan J."/>
            <person name="Gearin G."/>
            <person name="Gnerre S."/>
            <person name="Gnirke A."/>
            <person name="Goyette A."/>
            <person name="Graham J."/>
            <person name="Grandbois E."/>
            <person name="Gyaltsen K."/>
            <person name="Hafez N."/>
            <person name="Hagopian D."/>
            <person name="Hagos B."/>
            <person name="Hall J."/>
            <person name="Hatcher B."/>
            <person name="Heller A."/>
            <person name="Higgins H."/>
            <person name="Honan T."/>
            <person name="Horn A."/>
            <person name="Houde N."/>
            <person name="Hughes L."/>
            <person name="Hulme W."/>
            <person name="Husby E."/>
            <person name="Iliev I."/>
            <person name="Jaffe D."/>
            <person name="Jones C."/>
            <person name="Kamal M."/>
            <person name="Kamat A."/>
            <person name="Kamvysselis M."/>
            <person name="Karlsson E."/>
            <person name="Kells C."/>
            <person name="Kieu A."/>
            <person name="Kisner P."/>
            <person name="Kodira C."/>
            <person name="Kulbokas E."/>
            <person name="Labutti K."/>
            <person name="Lama D."/>
            <person name="Landers T."/>
            <person name="Leger J."/>
            <person name="Levine S."/>
            <person name="Lewis D."/>
            <person name="Lewis T."/>
            <person name="Lindblad-toh K."/>
            <person name="Liu X."/>
            <person name="Lokyitsang T."/>
            <person name="Lokyitsang Y."/>
            <person name="Lucien O."/>
            <person name="Lui A."/>
            <person name="Ma L.J."/>
            <person name="Mabbitt R."/>
            <person name="Macdonald J."/>
            <person name="Maclean C."/>
            <person name="Major J."/>
            <person name="Manning J."/>
            <person name="Marabella R."/>
            <person name="Maru K."/>
            <person name="Matthews C."/>
            <person name="Mauceli E."/>
            <person name="Mccarthy M."/>
            <person name="Mcdonough S."/>
            <person name="Mcghee T."/>
            <person name="Meldrim J."/>
            <person name="Meneus L."/>
            <person name="Mesirov J."/>
            <person name="Mihalev A."/>
            <person name="Mihova T."/>
            <person name="Mikkelsen T."/>
            <person name="Mlenga V."/>
            <person name="Moru K."/>
            <person name="Mozes J."/>
            <person name="Mulrain L."/>
            <person name="Munson G."/>
            <person name="Naylor J."/>
            <person name="Newes C."/>
            <person name="Nguyen C."/>
            <person name="Nguyen N."/>
            <person name="Nguyen T."/>
            <person name="Nicol R."/>
            <person name="Nielsen C."/>
            <person name="Nizzari M."/>
            <person name="Norbu C."/>
            <person name="Norbu N."/>
            <person name="O'donnell P."/>
            <person name="Okoawo O."/>
            <person name="O'leary S."/>
            <person name="Omotosho B."/>
            <person name="O'neill K."/>
            <person name="Osman S."/>
            <person name="Parker S."/>
            <person name="Perrin D."/>
            <person name="Phunkhang P."/>
            <person name="Piqani B."/>
            <person name="Purcell S."/>
            <person name="Rachupka T."/>
            <person name="Ramasamy U."/>
            <person name="Rameau R."/>
            <person name="Ray V."/>
            <person name="Raymond C."/>
            <person name="Retta R."/>
            <person name="Richardson S."/>
            <person name="Rise C."/>
            <person name="Rodriguez J."/>
            <person name="Rogers J."/>
            <person name="Rogov P."/>
            <person name="Rutman M."/>
            <person name="Schupbach R."/>
            <person name="Seaman C."/>
            <person name="Settipalli S."/>
            <person name="Sharpe T."/>
            <person name="Sheridan J."/>
            <person name="Sherpa N."/>
            <person name="Shi J."/>
            <person name="Smirnov S."/>
            <person name="Smith C."/>
            <person name="Sougnez C."/>
            <person name="Spencer B."/>
            <person name="Stalker J."/>
            <person name="Stange-thomann N."/>
            <person name="Stavropoulos S."/>
            <person name="Stetson K."/>
            <person name="Stone C."/>
            <person name="Stone S."/>
            <person name="Stubbs M."/>
            <person name="Talamas J."/>
            <person name="Tchuinga P."/>
            <person name="Tenzing P."/>
            <person name="Tesfaye S."/>
            <person name="Theodore J."/>
            <person name="Thoulutsang Y."/>
            <person name="Topham K."/>
            <person name="Towey S."/>
            <person name="Tsamla T."/>
            <person name="Tsomo N."/>
            <person name="Vallee D."/>
            <person name="Vassiliev H."/>
            <person name="Venkataraman V."/>
            <person name="Vinson J."/>
            <person name="Vo A."/>
            <person name="Wade C."/>
            <person name="Wang S."/>
            <person name="Wangchuk T."/>
            <person name="Wangdi T."/>
            <person name="Whittaker C."/>
            <person name="Wilkinson J."/>
            <person name="Wu Y."/>
            <person name="Wyman D."/>
            <person name="Yadav S."/>
            <person name="Yang S."/>
            <person name="Yang X."/>
            <person name="Yeager S."/>
            <person name="Yee E."/>
            <person name="Young G."/>
            <person name="Zainoun J."/>
            <person name="Zembeck L."/>
            <person name="Zimmer A."/>
            <person name="Zody M."/>
            <person name="Lander E."/>
        </authorList>
    </citation>
    <scope>NUCLEOTIDE SEQUENCE [LARGE SCALE GENOMIC DNA]</scope>
</reference>
<dbReference type="Pfam" id="PF04178">
    <property type="entry name" value="Got1"/>
    <property type="match status" value="1"/>
</dbReference>
<dbReference type="GO" id="GO:0015031">
    <property type="term" value="P:protein transport"/>
    <property type="evidence" value="ECO:0007669"/>
    <property type="project" value="UniProtKB-KW"/>
</dbReference>
<dbReference type="InterPro" id="IPR011691">
    <property type="entry name" value="Vesicle_transpt_SFT2"/>
</dbReference>
<keyword evidence="4 9" id="KW-0812">Transmembrane</keyword>
<reference evidence="10" key="3">
    <citation type="submission" date="2025-09" db="UniProtKB">
        <authorList>
            <consortium name="Ensembl"/>
        </authorList>
    </citation>
    <scope>IDENTIFICATION</scope>
</reference>
<evidence type="ECO:0000256" key="6">
    <source>
        <dbReference type="ARBA" id="ARBA00022989"/>
    </source>
</evidence>
<reference evidence="10" key="2">
    <citation type="submission" date="2025-08" db="UniProtKB">
        <authorList>
            <consortium name="Ensembl"/>
        </authorList>
    </citation>
    <scope>IDENTIFICATION</scope>
</reference>
<evidence type="ECO:0000256" key="7">
    <source>
        <dbReference type="ARBA" id="ARBA00023136"/>
    </source>
</evidence>
<comment type="function">
    <text evidence="1 9">May be involved in fusion of retrograde transport vesicles derived from an endocytic compartment with the Golgi complex.</text>
</comment>
<evidence type="ECO:0000313" key="11">
    <source>
        <dbReference type="Proteomes" id="UP000007875"/>
    </source>
</evidence>
<name>H2YFZ4_CIOSA</name>
<dbReference type="PANTHER" id="PTHR23137">
    <property type="entry name" value="VESICLE TRANSPORT PROTEIN-RELATED"/>
    <property type="match status" value="1"/>
</dbReference>
<evidence type="ECO:0000256" key="1">
    <source>
        <dbReference type="ARBA" id="ARBA00003566"/>
    </source>
</evidence>
<protein>
    <recommendedName>
        <fullName evidence="9">Vesicle transport protein</fullName>
    </recommendedName>
</protein>
<dbReference type="GeneTree" id="ENSGT00390000018525"/>
<evidence type="ECO:0000256" key="2">
    <source>
        <dbReference type="ARBA" id="ARBA00004141"/>
    </source>
</evidence>
<evidence type="ECO:0000256" key="8">
    <source>
        <dbReference type="ARBA" id="ARBA00025800"/>
    </source>
</evidence>
<feature type="transmembrane region" description="Helical" evidence="9">
    <location>
        <begin position="6"/>
        <end position="31"/>
    </location>
</feature>
<keyword evidence="3 9" id="KW-0813">Transport</keyword>
<dbReference type="GO" id="GO:0012505">
    <property type="term" value="C:endomembrane system"/>
    <property type="evidence" value="ECO:0007669"/>
    <property type="project" value="UniProtKB-ARBA"/>
</dbReference>
<dbReference type="Proteomes" id="UP000007875">
    <property type="component" value="Unassembled WGS sequence"/>
</dbReference>
<dbReference type="AlphaFoldDB" id="H2YFZ4"/>
<dbReference type="GO" id="GO:0005737">
    <property type="term" value="C:cytoplasm"/>
    <property type="evidence" value="ECO:0007669"/>
    <property type="project" value="UniProtKB-ARBA"/>
</dbReference>
<dbReference type="PANTHER" id="PTHR23137:SF6">
    <property type="entry name" value="VESICLE TRANSPORT PROTEIN"/>
    <property type="match status" value="1"/>
</dbReference>
<dbReference type="Ensembl" id="ENSCSAVT00000004305.1">
    <property type="protein sequence ID" value="ENSCSAVP00000004242.1"/>
    <property type="gene ID" value="ENSCSAVG00000002502.1"/>
</dbReference>
<evidence type="ECO:0000256" key="5">
    <source>
        <dbReference type="ARBA" id="ARBA00022927"/>
    </source>
</evidence>
<evidence type="ECO:0000256" key="3">
    <source>
        <dbReference type="ARBA" id="ARBA00022448"/>
    </source>
</evidence>
<dbReference type="GO" id="GO:0016192">
    <property type="term" value="P:vesicle-mediated transport"/>
    <property type="evidence" value="ECO:0007669"/>
    <property type="project" value="InterPro"/>
</dbReference>
<feature type="transmembrane region" description="Helical" evidence="9">
    <location>
        <begin position="51"/>
        <end position="84"/>
    </location>
</feature>
<keyword evidence="5 9" id="KW-0653">Protein transport</keyword>
<dbReference type="GO" id="GO:0016020">
    <property type="term" value="C:membrane"/>
    <property type="evidence" value="ECO:0007669"/>
    <property type="project" value="UniProtKB-SubCell"/>
</dbReference>
<keyword evidence="6 9" id="KW-1133">Transmembrane helix</keyword>
<proteinExistence type="inferred from homology"/>